<name>A0A8I3AB75_9AGAM</name>
<evidence type="ECO:0000256" key="4">
    <source>
        <dbReference type="SAM" id="SignalP"/>
    </source>
</evidence>
<dbReference type="EMBL" id="JAGFBS010000010">
    <property type="protein sequence ID" value="KAG6377013.1"/>
    <property type="molecule type" value="Genomic_DNA"/>
</dbReference>
<dbReference type="CDD" id="cd00475">
    <property type="entry name" value="Cis_IPPS"/>
    <property type="match status" value="1"/>
</dbReference>
<feature type="signal peptide" evidence="4">
    <location>
        <begin position="1"/>
        <end position="17"/>
    </location>
</feature>
<evidence type="ECO:0000256" key="1">
    <source>
        <dbReference type="ARBA" id="ARBA00005432"/>
    </source>
</evidence>
<protein>
    <submittedName>
        <fullName evidence="6">Putative undecaprenyl diphosphate synthase-domain-containing protein</fullName>
    </submittedName>
</protein>
<dbReference type="HAMAP" id="MF_01139">
    <property type="entry name" value="ISPT"/>
    <property type="match status" value="1"/>
</dbReference>
<dbReference type="Gene3D" id="3.40.1180.10">
    <property type="entry name" value="Decaprenyl diphosphate synthase-like"/>
    <property type="match status" value="1"/>
</dbReference>
<dbReference type="InterPro" id="IPR033643">
    <property type="entry name" value="SYLF_SH3YL1-like"/>
</dbReference>
<dbReference type="PROSITE" id="PS01066">
    <property type="entry name" value="UPP_SYNTHASE"/>
    <property type="match status" value="1"/>
</dbReference>
<dbReference type="SUPFAM" id="SSF64005">
    <property type="entry name" value="Undecaprenyl diphosphate synthase"/>
    <property type="match status" value="1"/>
</dbReference>
<evidence type="ECO:0000313" key="6">
    <source>
        <dbReference type="EMBL" id="KAG6377013.1"/>
    </source>
</evidence>
<gene>
    <name evidence="6" type="ORF">JVT61DRAFT_1056</name>
</gene>
<dbReference type="Proteomes" id="UP000683000">
    <property type="component" value="Unassembled WGS sequence"/>
</dbReference>
<sequence length="576" mass="62256">MSLCVLLPTSLLAFICSRISHIKTWLVYMLLDILATGPMPRHIAFVMDGNRRYARRLGKQGKDGHPDGFNNLLWVLELCLRLRIQCVTVYAFAIENFNRPKEEVEMIMKLAEERLVEIAQRGYILDRYGVRLNVLGRRELLPENVQIAIEKAENMTRHNNAAILNVCAPYASQDEITTAVQSVIQNAIDSGDLDGSTITEESINSQLSTSLAGSPPLDIFVRTSGVKRLSGFLTWQCCEETQMHMVDAYWPEFGLFDLVPVLLEYQRKLLQLNLATMSMLDKFRRGAQRAGIQATALVREGSTRVASGSRDLIQGFTLPGEADKAANILASFLADPNQPESALNAIPKAVLQRARGTLSRTYPSTHDTTPTPIPAGLAVFQVIKAGFMFSGKAGSGLVIARLPDGSWSAPSCIATGGVGWGLQVGADITDFVIVLNSEDAVRAFSIGGNVTIGGNVSAAAGPIGTGGSVQASLAHPASMFSYSKSKGLFAGVSLEGTVLIERKDANRDFYGSLVPARDILSGRVPPPEVASRLYEIIEAAEGLDETGVPDVAYYPGTIGQHIPADGHHTVFDSEGH</sequence>
<dbReference type="InterPro" id="IPR018520">
    <property type="entry name" value="UPP_synth-like_CS"/>
</dbReference>
<dbReference type="InterPro" id="IPR007461">
    <property type="entry name" value="Ysc84_actin-binding"/>
</dbReference>
<dbReference type="GO" id="GO:0045547">
    <property type="term" value="F:ditrans,polycis-polyprenyl diphosphate synthase [(2E,6E)-farnesyl diphosphate specific] activity"/>
    <property type="evidence" value="ECO:0007669"/>
    <property type="project" value="TreeGrafter"/>
</dbReference>
<dbReference type="InterPro" id="IPR001441">
    <property type="entry name" value="UPP_synth-like"/>
</dbReference>
<dbReference type="GO" id="GO:0016094">
    <property type="term" value="P:polyprenol biosynthetic process"/>
    <property type="evidence" value="ECO:0007669"/>
    <property type="project" value="TreeGrafter"/>
</dbReference>
<dbReference type="OrthoDB" id="443981at2759"/>
<dbReference type="GO" id="GO:0005783">
    <property type="term" value="C:endoplasmic reticulum"/>
    <property type="evidence" value="ECO:0007669"/>
    <property type="project" value="TreeGrafter"/>
</dbReference>
<feature type="domain" description="Ysc84 actin-binding" evidence="5">
    <location>
        <begin position="417"/>
        <end position="540"/>
    </location>
</feature>
<dbReference type="CDD" id="cd11525">
    <property type="entry name" value="SYLF_SH3YL1_like"/>
    <property type="match status" value="1"/>
</dbReference>
<evidence type="ECO:0000313" key="7">
    <source>
        <dbReference type="Proteomes" id="UP000683000"/>
    </source>
</evidence>
<accession>A0A8I3AB75</accession>
<dbReference type="Pfam" id="PF04366">
    <property type="entry name" value="Ysc84"/>
    <property type="match status" value="1"/>
</dbReference>
<feature type="chain" id="PRO_5034212888" evidence="4">
    <location>
        <begin position="18"/>
        <end position="576"/>
    </location>
</feature>
<dbReference type="FunFam" id="3.40.1180.10:FF:000005">
    <property type="entry name" value="Alkyl transferase"/>
    <property type="match status" value="1"/>
</dbReference>
<organism evidence="6 7">
    <name type="scientific">Boletus reticuloceps</name>
    <dbReference type="NCBI Taxonomy" id="495285"/>
    <lineage>
        <taxon>Eukaryota</taxon>
        <taxon>Fungi</taxon>
        <taxon>Dikarya</taxon>
        <taxon>Basidiomycota</taxon>
        <taxon>Agaricomycotina</taxon>
        <taxon>Agaricomycetes</taxon>
        <taxon>Agaricomycetidae</taxon>
        <taxon>Boletales</taxon>
        <taxon>Boletineae</taxon>
        <taxon>Boletaceae</taxon>
        <taxon>Boletoideae</taxon>
        <taxon>Boletus</taxon>
    </lineage>
</organism>
<dbReference type="NCBIfam" id="TIGR00055">
    <property type="entry name" value="uppS"/>
    <property type="match status" value="1"/>
</dbReference>
<dbReference type="InterPro" id="IPR036424">
    <property type="entry name" value="UPP_synth-like_sf"/>
</dbReference>
<evidence type="ECO:0000256" key="2">
    <source>
        <dbReference type="ARBA" id="ARBA00022679"/>
    </source>
</evidence>
<keyword evidence="7" id="KW-1185">Reference proteome</keyword>
<proteinExistence type="inferred from homology"/>
<reference evidence="6" key="1">
    <citation type="submission" date="2021-03" db="EMBL/GenBank/DDBJ databases">
        <title>Evolutionary innovations through gain and loss of genes in the ectomycorrhizal Boletales.</title>
        <authorList>
            <person name="Wu G."/>
            <person name="Miyauchi S."/>
            <person name="Morin E."/>
            <person name="Yang Z.-L."/>
            <person name="Xu J."/>
            <person name="Martin F.M."/>
        </authorList>
    </citation>
    <scope>NUCLEOTIDE SEQUENCE</scope>
    <source>
        <strain evidence="6">BR01</strain>
    </source>
</reference>
<keyword evidence="4" id="KW-0732">Signal</keyword>
<dbReference type="PANTHER" id="PTHR10291:SF43">
    <property type="entry name" value="DEHYDRODOLICHYL DIPHOSPHATE SYNTHASE COMPLEX SUBUNIT DHDDS"/>
    <property type="match status" value="1"/>
</dbReference>
<dbReference type="GO" id="GO:0005811">
    <property type="term" value="C:lipid droplet"/>
    <property type="evidence" value="ECO:0007669"/>
    <property type="project" value="TreeGrafter"/>
</dbReference>
<dbReference type="GO" id="GO:1904423">
    <property type="term" value="C:dehydrodolichyl diphosphate synthase complex"/>
    <property type="evidence" value="ECO:0007669"/>
    <property type="project" value="TreeGrafter"/>
</dbReference>
<comment type="caution">
    <text evidence="6">The sequence shown here is derived from an EMBL/GenBank/DDBJ whole genome shotgun (WGS) entry which is preliminary data.</text>
</comment>
<dbReference type="Pfam" id="PF01255">
    <property type="entry name" value="Prenyltransf"/>
    <property type="match status" value="1"/>
</dbReference>
<evidence type="ECO:0000259" key="5">
    <source>
        <dbReference type="Pfam" id="PF04366"/>
    </source>
</evidence>
<keyword evidence="2" id="KW-0808">Transferase</keyword>
<dbReference type="GO" id="GO:0016020">
    <property type="term" value="C:membrane"/>
    <property type="evidence" value="ECO:0007669"/>
    <property type="project" value="TreeGrafter"/>
</dbReference>
<comment type="similarity">
    <text evidence="1">Belongs to the UPP synthase family.</text>
</comment>
<dbReference type="AlphaFoldDB" id="A0A8I3AB75"/>
<keyword evidence="3" id="KW-0460">Magnesium</keyword>
<dbReference type="PANTHER" id="PTHR10291">
    <property type="entry name" value="DEHYDRODOLICHYL DIPHOSPHATE SYNTHASE FAMILY MEMBER"/>
    <property type="match status" value="1"/>
</dbReference>
<evidence type="ECO:0000256" key="3">
    <source>
        <dbReference type="ARBA" id="ARBA00022842"/>
    </source>
</evidence>